<feature type="region of interest" description="Disordered" evidence="5">
    <location>
        <begin position="1"/>
        <end position="56"/>
    </location>
</feature>
<organism evidence="7 8">
    <name type="scientific">Pyrrhoderma noxium</name>
    <dbReference type="NCBI Taxonomy" id="2282107"/>
    <lineage>
        <taxon>Eukaryota</taxon>
        <taxon>Fungi</taxon>
        <taxon>Dikarya</taxon>
        <taxon>Basidiomycota</taxon>
        <taxon>Agaricomycotina</taxon>
        <taxon>Agaricomycetes</taxon>
        <taxon>Hymenochaetales</taxon>
        <taxon>Hymenochaetaceae</taxon>
        <taxon>Pyrrhoderma</taxon>
    </lineage>
</organism>
<feature type="compositionally biased region" description="Basic and acidic residues" evidence="5">
    <location>
        <begin position="222"/>
        <end position="245"/>
    </location>
</feature>
<evidence type="ECO:0000259" key="6">
    <source>
        <dbReference type="PROSITE" id="PS50048"/>
    </source>
</evidence>
<dbReference type="InParanoid" id="A0A286UHX7"/>
<dbReference type="OrthoDB" id="424974at2759"/>
<dbReference type="GO" id="GO:0003677">
    <property type="term" value="F:DNA binding"/>
    <property type="evidence" value="ECO:0007669"/>
    <property type="project" value="InterPro"/>
</dbReference>
<dbReference type="PROSITE" id="PS00463">
    <property type="entry name" value="ZN2_CY6_FUNGAL_1"/>
    <property type="match status" value="1"/>
</dbReference>
<dbReference type="InterPro" id="IPR007219">
    <property type="entry name" value="XnlR_reg_dom"/>
</dbReference>
<evidence type="ECO:0000313" key="8">
    <source>
        <dbReference type="Proteomes" id="UP000217199"/>
    </source>
</evidence>
<feature type="coiled-coil region" evidence="4">
    <location>
        <begin position="105"/>
        <end position="132"/>
    </location>
</feature>
<keyword evidence="3" id="KW-0539">Nucleus</keyword>
<feature type="region of interest" description="Disordered" evidence="5">
    <location>
        <begin position="442"/>
        <end position="517"/>
    </location>
</feature>
<feature type="compositionally biased region" description="Basic and acidic residues" evidence="5">
    <location>
        <begin position="352"/>
        <end position="364"/>
    </location>
</feature>
<name>A0A286UHX7_9AGAM</name>
<reference evidence="7 8" key="1">
    <citation type="journal article" date="2017" name="Mol. Ecol.">
        <title>Comparative and population genomic landscape of Phellinus noxius: A hypervariable fungus causing root rot in trees.</title>
        <authorList>
            <person name="Chung C.L."/>
            <person name="Lee T.J."/>
            <person name="Akiba M."/>
            <person name="Lee H.H."/>
            <person name="Kuo T.H."/>
            <person name="Liu D."/>
            <person name="Ke H.M."/>
            <person name="Yokoi T."/>
            <person name="Roa M.B."/>
            <person name="Lu M.J."/>
            <person name="Chang Y.Y."/>
            <person name="Ann P.J."/>
            <person name="Tsai J.N."/>
            <person name="Chen C.Y."/>
            <person name="Tzean S.S."/>
            <person name="Ota Y."/>
            <person name="Hattori T."/>
            <person name="Sahashi N."/>
            <person name="Liou R.F."/>
            <person name="Kikuchi T."/>
            <person name="Tsai I.J."/>
        </authorList>
    </citation>
    <scope>NUCLEOTIDE SEQUENCE [LARGE SCALE GENOMIC DNA]</scope>
    <source>
        <strain evidence="7 8">FFPRI411160</strain>
    </source>
</reference>
<protein>
    <submittedName>
        <fullName evidence="7">Fungal-specific transcription factor</fullName>
    </submittedName>
</protein>
<feature type="region of interest" description="Disordered" evidence="5">
    <location>
        <begin position="190"/>
        <end position="364"/>
    </location>
</feature>
<dbReference type="Pfam" id="PF04082">
    <property type="entry name" value="Fungal_trans"/>
    <property type="match status" value="1"/>
</dbReference>
<dbReference type="Gene3D" id="4.10.240.10">
    <property type="entry name" value="Zn(2)-C6 fungal-type DNA-binding domain"/>
    <property type="match status" value="1"/>
</dbReference>
<accession>A0A286UHX7</accession>
<evidence type="ECO:0000256" key="4">
    <source>
        <dbReference type="SAM" id="Coils"/>
    </source>
</evidence>
<evidence type="ECO:0000256" key="3">
    <source>
        <dbReference type="ARBA" id="ARBA00023242"/>
    </source>
</evidence>
<dbReference type="CDD" id="cd12148">
    <property type="entry name" value="fungal_TF_MHR"/>
    <property type="match status" value="1"/>
</dbReference>
<dbReference type="SMART" id="SM00066">
    <property type="entry name" value="GAL4"/>
    <property type="match status" value="1"/>
</dbReference>
<dbReference type="GO" id="GO:0008270">
    <property type="term" value="F:zinc ion binding"/>
    <property type="evidence" value="ECO:0007669"/>
    <property type="project" value="InterPro"/>
</dbReference>
<evidence type="ECO:0000256" key="1">
    <source>
        <dbReference type="ARBA" id="ARBA00004123"/>
    </source>
</evidence>
<dbReference type="STRING" id="2282107.A0A286UHX7"/>
<dbReference type="InterPro" id="IPR050613">
    <property type="entry name" value="Sec_Metabolite_Reg"/>
</dbReference>
<dbReference type="Proteomes" id="UP000217199">
    <property type="component" value="Unassembled WGS sequence"/>
</dbReference>
<dbReference type="Pfam" id="PF00172">
    <property type="entry name" value="Zn_clus"/>
    <property type="match status" value="1"/>
</dbReference>
<feature type="compositionally biased region" description="Low complexity" evidence="5">
    <location>
        <begin position="1"/>
        <end position="10"/>
    </location>
</feature>
<dbReference type="PROSITE" id="PS50048">
    <property type="entry name" value="ZN2_CY6_FUNGAL_2"/>
    <property type="match status" value="1"/>
</dbReference>
<keyword evidence="2" id="KW-0479">Metal-binding</keyword>
<evidence type="ECO:0000313" key="7">
    <source>
        <dbReference type="EMBL" id="PAV19202.1"/>
    </source>
</evidence>
<dbReference type="GO" id="GO:0005634">
    <property type="term" value="C:nucleus"/>
    <property type="evidence" value="ECO:0007669"/>
    <property type="project" value="UniProtKB-SubCell"/>
</dbReference>
<comment type="caution">
    <text evidence="7">The sequence shown here is derived from an EMBL/GenBank/DDBJ whole genome shotgun (WGS) entry which is preliminary data.</text>
</comment>
<dbReference type="PANTHER" id="PTHR31001:SF56">
    <property type="entry name" value="ZN(2)-C6 FUNGAL-TYPE DOMAIN-CONTAINING PROTEIN"/>
    <property type="match status" value="1"/>
</dbReference>
<dbReference type="GO" id="GO:0006351">
    <property type="term" value="P:DNA-templated transcription"/>
    <property type="evidence" value="ECO:0007669"/>
    <property type="project" value="InterPro"/>
</dbReference>
<keyword evidence="4" id="KW-0175">Coiled coil</keyword>
<dbReference type="InterPro" id="IPR036864">
    <property type="entry name" value="Zn2-C6_fun-type_DNA-bd_sf"/>
</dbReference>
<feature type="compositionally biased region" description="Polar residues" evidence="5">
    <location>
        <begin position="31"/>
        <end position="45"/>
    </location>
</feature>
<feature type="compositionally biased region" description="Basic and acidic residues" evidence="5">
    <location>
        <begin position="497"/>
        <end position="517"/>
    </location>
</feature>
<feature type="domain" description="Zn(2)-C6 fungal-type" evidence="6">
    <location>
        <begin position="58"/>
        <end position="87"/>
    </location>
</feature>
<sequence>MSYEQSSSLSPLPPPEPKPEDRPTKRRRNTKASTSLQESVSASGSQPPPGKVVHRPRACAECRRMKLKCDRVFPCKTCVKRGLEGICPDGKLVTGRGTRYILADTEKLHEKILRMADRIRSLEEALDSIHREHWVCGKGIPAASTSATRSLTLKGKGSKDKQFDSADIEPHPLLHPELLQIKGQLELYGLTQGSPSNDTSVKRGLRASSPSESSMIPCMDPSVDRKEGRSLVKNPNVKESDDLNEYRCQSPIEKTSNDEDEPMSCVKQSRTKLGHLDEAHIRAKSGGEYSRKEDTKPPMLAKSNSIMSGFFASNSQSDLSDEETPGDVKKGRGQSRTKRKYSGTDGSDMDVSENHDVESYSKRKETLEGRGERLLALLPPIEETERLFILACEFSSWIINIALVPSVPRLIADLYDISPEKVNPAAVALALTALSISVRLDGLRSDSDSSSGTFSDTSTSDNTRMGSQSPYSSRRKRTRSTICQDSKEVGHSTTGMGKKERKEARDTERELKAGVRREKSRKSAQWYHSKALQVLGEVRLQSDPEIDVVKTLYLMSWYLCALTDFKDAGRQANIATSLAVKIALKIGLHRDETHKAFRHDEAQERRVLFWSLLHLEERLVFGTARATTMSSVEITCKRPELSDLLMIKNFPTSAEAIFYNWKLRFLDQCIIPINRAMKKMHLVRVVPIDYYHVLSLDKAVRDLSVPEVLSPPTVPLRNRSREPVFGDDAPYIVLMMLRARVEQEKLIALLHLHRECFSVHVREQHQPRVQRLFFPSAIATFSAACALVKSVRDLYAVEPEMVARISLFWYNAFCGATSLFWIASWKPFCPVAMFALKELEKARDLFYAASPKCYMAARSYPILVSFASKATEVFKNWKARTGGDIWDVLGPNGEITLCQTRVDLVVKLLQEPSVLNRDDNREYGKSVFEDGYDASAAATSQADETDNEMFLYVWKYVHKDVTNIVRRLPKALTDARKDLKSASLSRLLWDFESLPEEPIYYFGGRSNIPSCINRDFCGQDLDGGDADVEMSPVFPPELDWDVLSKVLMAQTTPLTSPLSVKPHHCQLGPFPDFNAISNIHSVMNLSRPMSSSSTLSESAPPLTPKAALSPFYLLDALSNINVNRDGQESGQGDDIYDSYSDRNFPARETVEFSTHALLRGLNDEPTCIYARETSVNANN</sequence>
<dbReference type="CDD" id="cd00067">
    <property type="entry name" value="GAL4"/>
    <property type="match status" value="1"/>
</dbReference>
<gene>
    <name evidence="7" type="ORF">PNOK_0604600</name>
</gene>
<feature type="compositionally biased region" description="Polar residues" evidence="5">
    <location>
        <begin position="302"/>
        <end position="318"/>
    </location>
</feature>
<proteinExistence type="predicted"/>
<dbReference type="EMBL" id="NBII01000005">
    <property type="protein sequence ID" value="PAV19202.1"/>
    <property type="molecule type" value="Genomic_DNA"/>
</dbReference>
<dbReference type="SUPFAM" id="SSF57701">
    <property type="entry name" value="Zn2/Cys6 DNA-binding domain"/>
    <property type="match status" value="1"/>
</dbReference>
<feature type="compositionally biased region" description="Low complexity" evidence="5">
    <location>
        <begin position="448"/>
        <end position="463"/>
    </location>
</feature>
<comment type="subcellular location">
    <subcellularLocation>
        <location evidence="1">Nucleus</location>
    </subcellularLocation>
</comment>
<feature type="compositionally biased region" description="Basic residues" evidence="5">
    <location>
        <begin position="331"/>
        <end position="341"/>
    </location>
</feature>
<dbReference type="AlphaFoldDB" id="A0A286UHX7"/>
<dbReference type="PANTHER" id="PTHR31001">
    <property type="entry name" value="UNCHARACTERIZED TRANSCRIPTIONAL REGULATORY PROTEIN"/>
    <property type="match status" value="1"/>
</dbReference>
<evidence type="ECO:0000256" key="5">
    <source>
        <dbReference type="SAM" id="MobiDB-lite"/>
    </source>
</evidence>
<evidence type="ECO:0000256" key="2">
    <source>
        <dbReference type="ARBA" id="ARBA00022723"/>
    </source>
</evidence>
<keyword evidence="8" id="KW-1185">Reference proteome</keyword>
<dbReference type="GO" id="GO:0000981">
    <property type="term" value="F:DNA-binding transcription factor activity, RNA polymerase II-specific"/>
    <property type="evidence" value="ECO:0007669"/>
    <property type="project" value="InterPro"/>
</dbReference>
<dbReference type="InterPro" id="IPR001138">
    <property type="entry name" value="Zn2Cys6_DnaBD"/>
</dbReference>